<keyword evidence="5" id="KW-1185">Reference proteome</keyword>
<dbReference type="Gene3D" id="3.30.300.30">
    <property type="match status" value="1"/>
</dbReference>
<dbReference type="Pfam" id="PF00501">
    <property type="entry name" value="AMP-binding"/>
    <property type="match status" value="1"/>
</dbReference>
<dbReference type="RefSeq" id="WP_378058062.1">
    <property type="nucleotide sequence ID" value="NZ_JBHSIS010000009.1"/>
</dbReference>
<evidence type="ECO:0000313" key="5">
    <source>
        <dbReference type="Proteomes" id="UP001595859"/>
    </source>
</evidence>
<dbReference type="PANTHER" id="PTHR43767">
    <property type="entry name" value="LONG-CHAIN-FATTY-ACID--COA LIGASE"/>
    <property type="match status" value="1"/>
</dbReference>
<dbReference type="InterPro" id="IPR000873">
    <property type="entry name" value="AMP-dep_synth/lig_dom"/>
</dbReference>
<evidence type="ECO:0000313" key="4">
    <source>
        <dbReference type="EMBL" id="MFC4856100.1"/>
    </source>
</evidence>
<comment type="caution">
    <text evidence="4">The sequence shown here is derived from an EMBL/GenBank/DDBJ whole genome shotgun (WGS) entry which is preliminary data.</text>
</comment>
<dbReference type="InterPro" id="IPR045851">
    <property type="entry name" value="AMP-bd_C_sf"/>
</dbReference>
<organism evidence="4 5">
    <name type="scientific">Actinophytocola glycyrrhizae</name>
    <dbReference type="NCBI Taxonomy" id="2044873"/>
    <lineage>
        <taxon>Bacteria</taxon>
        <taxon>Bacillati</taxon>
        <taxon>Actinomycetota</taxon>
        <taxon>Actinomycetes</taxon>
        <taxon>Pseudonocardiales</taxon>
        <taxon>Pseudonocardiaceae</taxon>
    </lineage>
</organism>
<accession>A0ABV9S356</accession>
<dbReference type="InterPro" id="IPR050237">
    <property type="entry name" value="ATP-dep_AMP-bd_enzyme"/>
</dbReference>
<feature type="compositionally biased region" description="Low complexity" evidence="1">
    <location>
        <begin position="142"/>
        <end position="151"/>
    </location>
</feature>
<feature type="domain" description="AMP-binding enzyme C-terminal" evidence="3">
    <location>
        <begin position="403"/>
        <end position="476"/>
    </location>
</feature>
<dbReference type="InterPro" id="IPR042099">
    <property type="entry name" value="ANL_N_sf"/>
</dbReference>
<dbReference type="Gene3D" id="3.40.50.12780">
    <property type="entry name" value="N-terminal domain of ligase-like"/>
    <property type="match status" value="1"/>
</dbReference>
<dbReference type="InterPro" id="IPR025110">
    <property type="entry name" value="AMP-bd_C"/>
</dbReference>
<feature type="domain" description="AMP-dependent synthetase/ligase" evidence="2">
    <location>
        <begin position="12"/>
        <end position="346"/>
    </location>
</feature>
<proteinExistence type="predicted"/>
<dbReference type="Proteomes" id="UP001595859">
    <property type="component" value="Unassembled WGS sequence"/>
</dbReference>
<reference evidence="5" key="1">
    <citation type="journal article" date="2019" name="Int. J. Syst. Evol. Microbiol.">
        <title>The Global Catalogue of Microorganisms (GCM) 10K type strain sequencing project: providing services to taxonomists for standard genome sequencing and annotation.</title>
        <authorList>
            <consortium name="The Broad Institute Genomics Platform"/>
            <consortium name="The Broad Institute Genome Sequencing Center for Infectious Disease"/>
            <person name="Wu L."/>
            <person name="Ma J."/>
        </authorList>
    </citation>
    <scope>NUCLEOTIDE SEQUENCE [LARGE SCALE GENOMIC DNA]</scope>
    <source>
        <strain evidence="5">ZS-22-S1</strain>
    </source>
</reference>
<dbReference type="EMBL" id="JBHSIS010000009">
    <property type="protein sequence ID" value="MFC4856100.1"/>
    <property type="molecule type" value="Genomic_DNA"/>
</dbReference>
<evidence type="ECO:0000256" key="1">
    <source>
        <dbReference type="SAM" id="MobiDB-lite"/>
    </source>
</evidence>
<gene>
    <name evidence="4" type="ORF">ACFPCV_21565</name>
</gene>
<sequence length="482" mass="51233">MSARVPIGRRIEWLAAEHPDRVAVHAIGVRAPEDVTWRELDGRANHCAAVLSEGGLPDDPTVVVCLPNGLDHVVATLAAWKLGATVVPLDTRLPPDEAGRLTAAIGPARFVGDPAHTPPCPVVRPVEWAQGWRAAAPPPAGAVPRSATATGGTTGSPRIILRRRGWLFDERDPVSARDRALGLDTGQVQLVTTPLFHSGFGALYQGLAFGHTVVLTPRFMPSLVADAIERYRVNVLRLVPTMMKMLLLPGVGLGAKDLSSVRALHHGTAPCPDGVKRAWLDLLGPERVFESYSSLEQLGFVSIRGDEWLAHPGSVGRPEPGAVVVVDDDGAQAGPGVVGRLFFRSPDGRGPQYLVAGERLATWRDGYFSVGDLGSLDADGYLYVRGRAQEVINVGGTNVYPAEIESVLLSAPSVADACVVPQPHDLLGSVPHALVVPAEGFSVAVLDSYCRDRLSLHKVPVSYEAVAALPRTGTGKLRRTTA</sequence>
<name>A0ABV9S356_9PSEU</name>
<dbReference type="SUPFAM" id="SSF56801">
    <property type="entry name" value="Acetyl-CoA synthetase-like"/>
    <property type="match status" value="1"/>
</dbReference>
<evidence type="ECO:0000259" key="2">
    <source>
        <dbReference type="Pfam" id="PF00501"/>
    </source>
</evidence>
<dbReference type="PANTHER" id="PTHR43767:SF1">
    <property type="entry name" value="NONRIBOSOMAL PEPTIDE SYNTHASE PES1 (EUROFUNG)-RELATED"/>
    <property type="match status" value="1"/>
</dbReference>
<evidence type="ECO:0000259" key="3">
    <source>
        <dbReference type="Pfam" id="PF13193"/>
    </source>
</evidence>
<dbReference type="Pfam" id="PF13193">
    <property type="entry name" value="AMP-binding_C"/>
    <property type="match status" value="1"/>
</dbReference>
<feature type="region of interest" description="Disordered" evidence="1">
    <location>
        <begin position="135"/>
        <end position="154"/>
    </location>
</feature>
<protein>
    <submittedName>
        <fullName evidence="4">Class I adenylate-forming enzyme family protein</fullName>
    </submittedName>
</protein>